<reference evidence="1 2" key="1">
    <citation type="submission" date="2017-10" db="EMBL/GenBank/DDBJ databases">
        <title>Sequencing the genomes of 1000 actinobacteria strains.</title>
        <authorList>
            <person name="Klenk H.-P."/>
        </authorList>
    </citation>
    <scope>NUCLEOTIDE SEQUENCE [LARGE SCALE GENOMIC DNA]</scope>
    <source>
        <strain evidence="1 2">DSM 21798</strain>
    </source>
</reference>
<organism evidence="1 2">
    <name type="scientific">Paramicrobacterium agarici</name>
    <dbReference type="NCBI Taxonomy" id="630514"/>
    <lineage>
        <taxon>Bacteria</taxon>
        <taxon>Bacillati</taxon>
        <taxon>Actinomycetota</taxon>
        <taxon>Actinomycetes</taxon>
        <taxon>Micrococcales</taxon>
        <taxon>Microbacteriaceae</taxon>
        <taxon>Paramicrobacterium</taxon>
    </lineage>
</organism>
<dbReference type="Pfam" id="PF10974">
    <property type="entry name" value="DUF2804"/>
    <property type="match status" value="1"/>
</dbReference>
<comment type="caution">
    <text evidence="1">The sequence shown here is derived from an EMBL/GenBank/DDBJ whole genome shotgun (WGS) entry which is preliminary data.</text>
</comment>
<evidence type="ECO:0000313" key="2">
    <source>
        <dbReference type="Proteomes" id="UP000221369"/>
    </source>
</evidence>
<gene>
    <name evidence="1" type="ORF">ATJ78_0457</name>
</gene>
<name>A0A2A9DUF3_9MICO</name>
<dbReference type="Proteomes" id="UP000221369">
    <property type="component" value="Unassembled WGS sequence"/>
</dbReference>
<proteinExistence type="predicted"/>
<accession>A0A2A9DUF3</accession>
<dbReference type="AlphaFoldDB" id="A0A2A9DUF3"/>
<dbReference type="RefSeq" id="WP_245836170.1">
    <property type="nucleotide sequence ID" value="NZ_PDJE01000001.1"/>
</dbReference>
<evidence type="ECO:0000313" key="1">
    <source>
        <dbReference type="EMBL" id="PFG29550.1"/>
    </source>
</evidence>
<dbReference type="InterPro" id="IPR021243">
    <property type="entry name" value="DUF2804"/>
</dbReference>
<protein>
    <submittedName>
        <fullName evidence="1">Uncharacterized protein DUF2804</fullName>
    </submittedName>
</protein>
<dbReference type="EMBL" id="PDJE01000001">
    <property type="protein sequence ID" value="PFG29550.1"/>
    <property type="molecule type" value="Genomic_DNA"/>
</dbReference>
<keyword evidence="2" id="KW-1185">Reference proteome</keyword>
<sequence length="355" mass="39356">MTPTNGNAEREITTPTPLIDERGRLNRDAVGWMRRPLLDTSGIDGRRSWGRNKRWEYWCVMTPTHIMAATVSSIDYAGVHEVWVFDRETQESIGHGATVPLARDTVLPRSLGDGPASASTRDMSIEIVDTEAGGAAGGLPEGRGMDAAGTRLRARAPRVRFDVTAAVPPGHECLGVVVPWSDTRFQYTVKDVARPASGTLCIDDVEYDVPAGRSWAVLDHGRGRWPYDVRWNWGAGSGECDGHTIGIQIGGQWTVGSGSTENAFVLDGKLHKISQELRWQYDTQNYLEPWRITGDDIDLTFEPFYDKGTRTNLGVLQSHTDQCFGTYSGWFRDADGAATEFRGIEGWAEDVHNRW</sequence>
<dbReference type="PANTHER" id="PTHR35868">
    <property type="entry name" value="DUF2804 DOMAIN-CONTAINING PROTEIN-RELATED"/>
    <property type="match status" value="1"/>
</dbReference>
<dbReference type="PANTHER" id="PTHR35868:SF3">
    <property type="entry name" value="DUF2804 DOMAIN-CONTAINING PROTEIN"/>
    <property type="match status" value="1"/>
</dbReference>